<dbReference type="GO" id="GO:0006878">
    <property type="term" value="P:intracellular copper ion homeostasis"/>
    <property type="evidence" value="ECO:0007669"/>
    <property type="project" value="InterPro"/>
</dbReference>
<feature type="signal peptide" evidence="1">
    <location>
        <begin position="1"/>
        <end position="19"/>
    </location>
</feature>
<dbReference type="GO" id="GO:0009279">
    <property type="term" value="C:cell outer membrane"/>
    <property type="evidence" value="ECO:0007669"/>
    <property type="project" value="InterPro"/>
</dbReference>
<dbReference type="AlphaFoldDB" id="A0A1B6VL36"/>
<gene>
    <name evidence="2" type="ORF">A0123_00631</name>
</gene>
<dbReference type="PATRIC" id="fig|38307.3.peg.648"/>
<evidence type="ECO:0000256" key="1">
    <source>
        <dbReference type="SAM" id="SignalP"/>
    </source>
</evidence>
<dbReference type="EMBL" id="LUTU01000005">
    <property type="protein sequence ID" value="OAJ67931.1"/>
    <property type="molecule type" value="Genomic_DNA"/>
</dbReference>
<dbReference type="Proteomes" id="UP000077786">
    <property type="component" value="Unassembled WGS sequence"/>
</dbReference>
<keyword evidence="1" id="KW-0732">Signal</keyword>
<dbReference type="InterPro" id="IPR007939">
    <property type="entry name" value="Cu-R_B_prcur"/>
</dbReference>
<organism evidence="2 3">
    <name type="scientific">Gluconobacter cerinus</name>
    <dbReference type="NCBI Taxonomy" id="38307"/>
    <lineage>
        <taxon>Bacteria</taxon>
        <taxon>Pseudomonadati</taxon>
        <taxon>Pseudomonadota</taxon>
        <taxon>Alphaproteobacteria</taxon>
        <taxon>Acetobacterales</taxon>
        <taxon>Acetobacteraceae</taxon>
        <taxon>Gluconobacter</taxon>
    </lineage>
</organism>
<accession>A0A1B6VL36</accession>
<protein>
    <submittedName>
        <fullName evidence="2">Copper resistance protein CopB</fullName>
    </submittedName>
</protein>
<proteinExistence type="predicted"/>
<dbReference type="SUPFAM" id="SSF103515">
    <property type="entry name" value="Autotransporter"/>
    <property type="match status" value="1"/>
</dbReference>
<sequence>MKAAWAATMLLAGTGMAYAEDTSQYHAADAPISGAVTHLGNIMPVMMDQSSWFHGILEQAEGRYAPAGTDFRWDGEVWYGTDYDRLWIKSEGTLEKGRLSDGQQDILYSRAISTYWNLQGGVRVDLDDGPTRTWGAFGIQGLALYQFEFQATGYVSDRGRFGARVEGSYDFLLTNRLILQPQAEFNLYTKSDPARQAGAGLSDVDAGLRLRYELWRKFAPYVGVTYSGHLAQARRIVRDQGEKPGSVRFSLGIRSWF</sequence>
<reference evidence="2 3" key="1">
    <citation type="submission" date="2016-03" db="EMBL/GenBank/DDBJ databases">
        <title>Draft genome sequence of Gluconobacter cerinus strain CECT 9110.</title>
        <authorList>
            <person name="Sainz F."/>
            <person name="Mas A."/>
            <person name="Torija M.J."/>
        </authorList>
    </citation>
    <scope>NUCLEOTIDE SEQUENCE [LARGE SCALE GENOMIC DNA]</scope>
    <source>
        <strain evidence="2 3">CECT 9110</strain>
    </source>
</reference>
<name>A0A1B6VL36_9PROT</name>
<feature type="chain" id="PRO_5008590104" evidence="1">
    <location>
        <begin position="20"/>
        <end position="257"/>
    </location>
</feature>
<evidence type="ECO:0000313" key="2">
    <source>
        <dbReference type="EMBL" id="OAJ67931.1"/>
    </source>
</evidence>
<dbReference type="Pfam" id="PF05275">
    <property type="entry name" value="CopB"/>
    <property type="match status" value="1"/>
</dbReference>
<dbReference type="GO" id="GO:0005507">
    <property type="term" value="F:copper ion binding"/>
    <property type="evidence" value="ECO:0007669"/>
    <property type="project" value="InterPro"/>
</dbReference>
<comment type="caution">
    <text evidence="2">The sequence shown here is derived from an EMBL/GenBank/DDBJ whole genome shotgun (WGS) entry which is preliminary data.</text>
</comment>
<dbReference type="InterPro" id="IPR036709">
    <property type="entry name" value="Autotransporte_beta_dom_sf"/>
</dbReference>
<evidence type="ECO:0000313" key="3">
    <source>
        <dbReference type="Proteomes" id="UP000077786"/>
    </source>
</evidence>